<evidence type="ECO:0000313" key="5">
    <source>
        <dbReference type="Proteomes" id="UP000671852"/>
    </source>
</evidence>
<reference evidence="4" key="2">
    <citation type="submission" date="2021-04" db="EMBL/GenBank/DDBJ databases">
        <title>Isolation and characterization of a novel species of the genus Sulfurimonas.</title>
        <authorList>
            <person name="Fukui M."/>
        </authorList>
    </citation>
    <scope>NUCLEOTIDE SEQUENCE</scope>
    <source>
        <strain evidence="4">H1576</strain>
    </source>
</reference>
<dbReference type="SUPFAM" id="SSF46689">
    <property type="entry name" value="Homeodomain-like"/>
    <property type="match status" value="1"/>
</dbReference>
<dbReference type="PANTHER" id="PTHR43479:SF11">
    <property type="entry name" value="ACREF_ENVCD OPERON REPRESSOR-RELATED"/>
    <property type="match status" value="1"/>
</dbReference>
<dbReference type="InterPro" id="IPR009057">
    <property type="entry name" value="Homeodomain-like_sf"/>
</dbReference>
<dbReference type="PROSITE" id="PS50977">
    <property type="entry name" value="HTH_TETR_2"/>
    <property type="match status" value="1"/>
</dbReference>
<dbReference type="Gene3D" id="1.10.357.10">
    <property type="entry name" value="Tetracycline Repressor, domain 2"/>
    <property type="match status" value="1"/>
</dbReference>
<accession>A0A975B2A7</accession>
<organism evidence="4 5">
    <name type="scientific">Sulfurimonas aquatica</name>
    <dbReference type="NCBI Taxonomy" id="2672570"/>
    <lineage>
        <taxon>Bacteria</taxon>
        <taxon>Pseudomonadati</taxon>
        <taxon>Campylobacterota</taxon>
        <taxon>Epsilonproteobacteria</taxon>
        <taxon>Campylobacterales</taxon>
        <taxon>Sulfurimonadaceae</taxon>
        <taxon>Sulfurimonas</taxon>
    </lineage>
</organism>
<dbReference type="GO" id="GO:0003677">
    <property type="term" value="F:DNA binding"/>
    <property type="evidence" value="ECO:0007669"/>
    <property type="project" value="UniProtKB-UniRule"/>
</dbReference>
<protein>
    <submittedName>
        <fullName evidence="4">TetR family transcriptional regulator</fullName>
    </submittedName>
</protein>
<dbReference type="Gene3D" id="1.10.10.60">
    <property type="entry name" value="Homeodomain-like"/>
    <property type="match status" value="1"/>
</dbReference>
<proteinExistence type="predicted"/>
<dbReference type="AlphaFoldDB" id="A0A975B2A7"/>
<reference evidence="4" key="1">
    <citation type="submission" date="2019-11" db="EMBL/GenBank/DDBJ databases">
        <authorList>
            <person name="Kojima H."/>
        </authorList>
    </citation>
    <scope>NUCLEOTIDE SEQUENCE</scope>
    <source>
        <strain evidence="4">H1576</strain>
    </source>
</reference>
<feature type="DNA-binding region" description="H-T-H motif" evidence="2">
    <location>
        <begin position="39"/>
        <end position="58"/>
    </location>
</feature>
<evidence type="ECO:0000313" key="4">
    <source>
        <dbReference type="EMBL" id="QSZ42927.1"/>
    </source>
</evidence>
<dbReference type="InterPro" id="IPR050624">
    <property type="entry name" value="HTH-type_Tx_Regulator"/>
</dbReference>
<dbReference type="Proteomes" id="UP000671852">
    <property type="component" value="Chromosome"/>
</dbReference>
<sequence length="204" mass="24093">MIYLHMEKTIAEKLELLKRDLYLEVAAKIFDEVGYENVTVSDLADSFDISVGTFYKIFETKENLYFEYILYQFRTFVERLEDNSTDDPIQNLKLFLHYTYEPFIKNKKGKSINISLENDPFFFHNLNTNDSQPMDGLYKYLAKQFEEILKNEKIDCYHTAVLFKKLADGYTQSYMIKKFDTTNVIDDTITLFFSGIAKISKQDI</sequence>
<gene>
    <name evidence="4" type="ORF">GJV85_12690</name>
</gene>
<keyword evidence="1 2" id="KW-0238">DNA-binding</keyword>
<name>A0A975B2A7_9BACT</name>
<dbReference type="Pfam" id="PF00440">
    <property type="entry name" value="TetR_N"/>
    <property type="match status" value="1"/>
</dbReference>
<feature type="domain" description="HTH tetR-type" evidence="3">
    <location>
        <begin position="16"/>
        <end position="76"/>
    </location>
</feature>
<evidence type="ECO:0000259" key="3">
    <source>
        <dbReference type="PROSITE" id="PS50977"/>
    </source>
</evidence>
<keyword evidence="5" id="KW-1185">Reference proteome</keyword>
<dbReference type="PANTHER" id="PTHR43479">
    <property type="entry name" value="ACREF/ENVCD OPERON REPRESSOR-RELATED"/>
    <property type="match status" value="1"/>
</dbReference>
<evidence type="ECO:0000256" key="1">
    <source>
        <dbReference type="ARBA" id="ARBA00023125"/>
    </source>
</evidence>
<dbReference type="EMBL" id="CP046072">
    <property type="protein sequence ID" value="QSZ42927.1"/>
    <property type="molecule type" value="Genomic_DNA"/>
</dbReference>
<evidence type="ECO:0000256" key="2">
    <source>
        <dbReference type="PROSITE-ProRule" id="PRU00335"/>
    </source>
</evidence>
<dbReference type="KEGG" id="saqt:GJV85_12690"/>
<dbReference type="InterPro" id="IPR001647">
    <property type="entry name" value="HTH_TetR"/>
</dbReference>